<feature type="compositionally biased region" description="Basic and acidic residues" evidence="1">
    <location>
        <begin position="1"/>
        <end position="19"/>
    </location>
</feature>
<dbReference type="Proteomes" id="UP000050525">
    <property type="component" value="Unassembled WGS sequence"/>
</dbReference>
<accession>A0A151NCU3</accession>
<feature type="region of interest" description="Disordered" evidence="1">
    <location>
        <begin position="1"/>
        <end position="87"/>
    </location>
</feature>
<keyword evidence="3" id="KW-1185">Reference proteome</keyword>
<evidence type="ECO:0000313" key="2">
    <source>
        <dbReference type="EMBL" id="KYO34634.1"/>
    </source>
</evidence>
<feature type="compositionally biased region" description="Polar residues" evidence="1">
    <location>
        <begin position="32"/>
        <end position="54"/>
    </location>
</feature>
<evidence type="ECO:0000256" key="1">
    <source>
        <dbReference type="SAM" id="MobiDB-lite"/>
    </source>
</evidence>
<comment type="caution">
    <text evidence="2">The sequence shown here is derived from an EMBL/GenBank/DDBJ whole genome shotgun (WGS) entry which is preliminary data.</text>
</comment>
<name>A0A151NCU3_ALLMI</name>
<gene>
    <name evidence="2" type="ORF">Y1Q_0015425</name>
</gene>
<organism evidence="2 3">
    <name type="scientific">Alligator mississippiensis</name>
    <name type="common">American alligator</name>
    <dbReference type="NCBI Taxonomy" id="8496"/>
    <lineage>
        <taxon>Eukaryota</taxon>
        <taxon>Metazoa</taxon>
        <taxon>Chordata</taxon>
        <taxon>Craniata</taxon>
        <taxon>Vertebrata</taxon>
        <taxon>Euteleostomi</taxon>
        <taxon>Archelosauria</taxon>
        <taxon>Archosauria</taxon>
        <taxon>Crocodylia</taxon>
        <taxon>Alligatoridae</taxon>
        <taxon>Alligatorinae</taxon>
        <taxon>Alligator</taxon>
    </lineage>
</organism>
<dbReference type="AlphaFoldDB" id="A0A151NCU3"/>
<feature type="compositionally biased region" description="Low complexity" evidence="1">
    <location>
        <begin position="62"/>
        <end position="75"/>
    </location>
</feature>
<sequence>MSPYCRLERRQDYLEKERSSGQATGGGISRGNPASDSISSDPGLSPATQPSTEPVCQACVRSTLSLSPSSQSSSSAKETKPASPPLAQKHLMGLSVAKASIGTVGGGLDQALKVLVSAACST</sequence>
<evidence type="ECO:0000313" key="3">
    <source>
        <dbReference type="Proteomes" id="UP000050525"/>
    </source>
</evidence>
<proteinExistence type="predicted"/>
<reference evidence="2 3" key="1">
    <citation type="journal article" date="2012" name="Genome Biol.">
        <title>Sequencing three crocodilian genomes to illuminate the evolution of archosaurs and amniotes.</title>
        <authorList>
            <person name="St John J.A."/>
            <person name="Braun E.L."/>
            <person name="Isberg S.R."/>
            <person name="Miles L.G."/>
            <person name="Chong A.Y."/>
            <person name="Gongora J."/>
            <person name="Dalzell P."/>
            <person name="Moran C."/>
            <person name="Bed'hom B."/>
            <person name="Abzhanov A."/>
            <person name="Burgess S.C."/>
            <person name="Cooksey A.M."/>
            <person name="Castoe T.A."/>
            <person name="Crawford N.G."/>
            <person name="Densmore L.D."/>
            <person name="Drew J.C."/>
            <person name="Edwards S.V."/>
            <person name="Faircloth B.C."/>
            <person name="Fujita M.K."/>
            <person name="Greenwold M.J."/>
            <person name="Hoffmann F.G."/>
            <person name="Howard J.M."/>
            <person name="Iguchi T."/>
            <person name="Janes D.E."/>
            <person name="Khan S.Y."/>
            <person name="Kohno S."/>
            <person name="de Koning A.J."/>
            <person name="Lance S.L."/>
            <person name="McCarthy F.M."/>
            <person name="McCormack J.E."/>
            <person name="Merchant M.E."/>
            <person name="Peterson D.G."/>
            <person name="Pollock D.D."/>
            <person name="Pourmand N."/>
            <person name="Raney B.J."/>
            <person name="Roessler K.A."/>
            <person name="Sanford J.R."/>
            <person name="Sawyer R.H."/>
            <person name="Schmidt C.J."/>
            <person name="Triplett E.W."/>
            <person name="Tuberville T.D."/>
            <person name="Venegas-Anaya M."/>
            <person name="Howard J.T."/>
            <person name="Jarvis E.D."/>
            <person name="Guillette L.J.Jr."/>
            <person name="Glenn T.C."/>
            <person name="Green R.E."/>
            <person name="Ray D.A."/>
        </authorList>
    </citation>
    <scope>NUCLEOTIDE SEQUENCE [LARGE SCALE GENOMIC DNA]</scope>
    <source>
        <strain evidence="2">KSC_2009_1</strain>
    </source>
</reference>
<protein>
    <submittedName>
        <fullName evidence="2">Uncharacterized protein</fullName>
    </submittedName>
</protein>
<dbReference type="EMBL" id="AKHW03003364">
    <property type="protein sequence ID" value="KYO34634.1"/>
    <property type="molecule type" value="Genomic_DNA"/>
</dbReference>